<dbReference type="EMBL" id="QGNW01000068">
    <property type="protein sequence ID" value="RVX02865.1"/>
    <property type="molecule type" value="Genomic_DNA"/>
</dbReference>
<protein>
    <submittedName>
        <fullName evidence="1">Uncharacterized protein</fullName>
    </submittedName>
</protein>
<dbReference type="Proteomes" id="UP000288805">
    <property type="component" value="Unassembled WGS sequence"/>
</dbReference>
<evidence type="ECO:0000313" key="1">
    <source>
        <dbReference type="EMBL" id="RVX02865.1"/>
    </source>
</evidence>
<proteinExistence type="predicted"/>
<reference evidence="1 2" key="1">
    <citation type="journal article" date="2018" name="PLoS Genet.">
        <title>Population sequencing reveals clonal diversity and ancestral inbreeding in the grapevine cultivar Chardonnay.</title>
        <authorList>
            <person name="Roach M.J."/>
            <person name="Johnson D.L."/>
            <person name="Bohlmann J."/>
            <person name="van Vuuren H.J."/>
            <person name="Jones S.J."/>
            <person name="Pretorius I.S."/>
            <person name="Schmidt S.A."/>
            <person name="Borneman A.R."/>
        </authorList>
    </citation>
    <scope>NUCLEOTIDE SEQUENCE [LARGE SCALE GENOMIC DNA]</scope>
    <source>
        <strain evidence="2">cv. Chardonnay</strain>
        <tissue evidence="1">Leaf</tissue>
    </source>
</reference>
<organism evidence="1 2">
    <name type="scientific">Vitis vinifera</name>
    <name type="common">Grape</name>
    <dbReference type="NCBI Taxonomy" id="29760"/>
    <lineage>
        <taxon>Eukaryota</taxon>
        <taxon>Viridiplantae</taxon>
        <taxon>Streptophyta</taxon>
        <taxon>Embryophyta</taxon>
        <taxon>Tracheophyta</taxon>
        <taxon>Spermatophyta</taxon>
        <taxon>Magnoliopsida</taxon>
        <taxon>eudicotyledons</taxon>
        <taxon>Gunneridae</taxon>
        <taxon>Pentapetalae</taxon>
        <taxon>rosids</taxon>
        <taxon>Vitales</taxon>
        <taxon>Vitaceae</taxon>
        <taxon>Viteae</taxon>
        <taxon>Vitis</taxon>
    </lineage>
</organism>
<dbReference type="AlphaFoldDB" id="A0A438J1P2"/>
<accession>A0A438J1P2</accession>
<name>A0A438J1P2_VITVI</name>
<sequence>MMLKTVFPEVYGQIPSLVMSRGRNHSEGRDQLMPRAPRPTYDQTYIPRTLALPYYAA</sequence>
<gene>
    <name evidence="1" type="ORF">CK203_023164</name>
</gene>
<evidence type="ECO:0000313" key="2">
    <source>
        <dbReference type="Proteomes" id="UP000288805"/>
    </source>
</evidence>
<comment type="caution">
    <text evidence="1">The sequence shown here is derived from an EMBL/GenBank/DDBJ whole genome shotgun (WGS) entry which is preliminary data.</text>
</comment>